<feature type="transmembrane region" description="Helical" evidence="9">
    <location>
        <begin position="58"/>
        <end position="75"/>
    </location>
</feature>
<feature type="domain" description="Histidine kinase/HSP90-like ATPase" evidence="10">
    <location>
        <begin position="316"/>
        <end position="402"/>
    </location>
</feature>
<keyword evidence="3" id="KW-0597">Phosphoprotein</keyword>
<dbReference type="Gene3D" id="3.30.565.10">
    <property type="entry name" value="Histidine kinase-like ATPase, C-terminal domain"/>
    <property type="match status" value="1"/>
</dbReference>
<dbReference type="InterPro" id="IPR003594">
    <property type="entry name" value="HATPase_dom"/>
</dbReference>
<proteinExistence type="predicted"/>
<dbReference type="InterPro" id="IPR011712">
    <property type="entry name" value="Sig_transdc_His_kin_sub3_dim/P"/>
</dbReference>
<dbReference type="Proteomes" id="UP001320544">
    <property type="component" value="Chromosome"/>
</dbReference>
<dbReference type="RefSeq" id="WP_244411707.1">
    <property type="nucleotide sequence ID" value="NZ_AP025564.1"/>
</dbReference>
<comment type="catalytic activity">
    <reaction evidence="1">
        <text>ATP + protein L-histidine = ADP + protein N-phospho-L-histidine.</text>
        <dbReference type="EC" id="2.7.13.3"/>
    </reaction>
</comment>
<dbReference type="Pfam" id="PF07730">
    <property type="entry name" value="HisKA_3"/>
    <property type="match status" value="1"/>
</dbReference>
<name>A0ABN6MBD2_9ACTN</name>
<protein>
    <recommendedName>
        <fullName evidence="2">histidine kinase</fullName>
        <ecNumber evidence="2">2.7.13.3</ecNumber>
    </recommendedName>
</protein>
<sequence length="409" mass="43837">MEDFLINSKKLTAADWLFDAAVALGAFAFGCAQLLLTLSSVVMPDELFRQLLGIPNSMPQTGAYVAVGLTTLPLVARRKSPWLVFIFVMIAFLGTQSVLNGYTLAVLGPIIALFTIAHERDRTEAIVATVLAVASLLFIAPPTKSESLADLMRLQNVTYMVAAALGGFALRTHQEYVLETEQRAIAAEKSREEEAARRVEAERVRIAREIHDITAHSLSAVSIQAAAADRLIDKDPKAAKEAIGTIRATSKDALEEIRSMIGVLRSGDAQAETAPTVGTERMADIVSYLEDAGIEVDYDASGFDRERVPAYIDVALFGIAREAATNIVKHAQASHASIRLAVDGETVRLSVEDDGCGRSDEGATDGHGIEGMNERVSLLDGTITAHNRAGKGFAVRVGIPLTEAGRNHG</sequence>
<reference evidence="12 13" key="1">
    <citation type="submission" date="2022-01" db="EMBL/GenBank/DDBJ databases">
        <title>Novel bile acid biosynthetic pathways are enriched in the microbiome of centenarians.</title>
        <authorList>
            <person name="Sato Y."/>
            <person name="Atarashi K."/>
            <person name="Plichta R.D."/>
            <person name="Arai Y."/>
            <person name="Sasajima S."/>
            <person name="Kearney M.S."/>
            <person name="Suda W."/>
            <person name="Takeshita K."/>
            <person name="Sasaki T."/>
            <person name="Okamoto S."/>
            <person name="Skelly N.A."/>
            <person name="Okamura Y."/>
            <person name="Vlamakis H."/>
            <person name="Li Y."/>
            <person name="Tanoue T."/>
            <person name="Takei H."/>
            <person name="Nittono H."/>
            <person name="Narushima S."/>
            <person name="Irie J."/>
            <person name="Itoh H."/>
            <person name="Moriya K."/>
            <person name="Sugiura Y."/>
            <person name="Suematsu M."/>
            <person name="Moritoki N."/>
            <person name="Shibata S."/>
            <person name="Littman R.D."/>
            <person name="Fischbach A.M."/>
            <person name="Uwamino Y."/>
            <person name="Inoue T."/>
            <person name="Honda A."/>
            <person name="Hattori M."/>
            <person name="Murai T."/>
            <person name="Xavier J.R."/>
            <person name="Hirose N."/>
            <person name="Honda K."/>
        </authorList>
    </citation>
    <scope>NUCLEOTIDE SEQUENCE [LARGE SCALE GENOMIC DNA]</scope>
    <source>
        <strain evidence="12 13">CE91-St30</strain>
    </source>
</reference>
<evidence type="ECO:0000313" key="12">
    <source>
        <dbReference type="EMBL" id="BDE95284.1"/>
    </source>
</evidence>
<keyword evidence="9" id="KW-0472">Membrane</keyword>
<dbReference type="Gene3D" id="1.20.5.1930">
    <property type="match status" value="1"/>
</dbReference>
<dbReference type="EC" id="2.7.13.3" evidence="2"/>
<feature type="transmembrane region" description="Helical" evidence="9">
    <location>
        <begin position="82"/>
        <end position="105"/>
    </location>
</feature>
<evidence type="ECO:0000313" key="13">
    <source>
        <dbReference type="Proteomes" id="UP001320544"/>
    </source>
</evidence>
<dbReference type="PANTHER" id="PTHR24421">
    <property type="entry name" value="NITRATE/NITRITE SENSOR PROTEIN NARX-RELATED"/>
    <property type="match status" value="1"/>
</dbReference>
<dbReference type="CDD" id="cd16917">
    <property type="entry name" value="HATPase_UhpB-NarQ-NarX-like"/>
    <property type="match status" value="1"/>
</dbReference>
<evidence type="ECO:0000256" key="7">
    <source>
        <dbReference type="ARBA" id="ARBA00022840"/>
    </source>
</evidence>
<keyword evidence="6" id="KW-0418">Kinase</keyword>
<evidence type="ECO:0000256" key="6">
    <source>
        <dbReference type="ARBA" id="ARBA00022777"/>
    </source>
</evidence>
<feature type="transmembrane region" description="Helical" evidence="9">
    <location>
        <begin position="16"/>
        <end position="38"/>
    </location>
</feature>
<dbReference type="PANTHER" id="PTHR24421:SF10">
    <property type="entry name" value="NITRATE_NITRITE SENSOR PROTEIN NARQ"/>
    <property type="match status" value="1"/>
</dbReference>
<feature type="domain" description="Signal transduction histidine kinase subgroup 3 dimerisation and phosphoacceptor" evidence="11">
    <location>
        <begin position="202"/>
        <end position="267"/>
    </location>
</feature>
<evidence type="ECO:0000259" key="11">
    <source>
        <dbReference type="Pfam" id="PF07730"/>
    </source>
</evidence>
<dbReference type="EMBL" id="AP025564">
    <property type="protein sequence ID" value="BDE95284.1"/>
    <property type="molecule type" value="Genomic_DNA"/>
</dbReference>
<evidence type="ECO:0000256" key="3">
    <source>
        <dbReference type="ARBA" id="ARBA00022553"/>
    </source>
</evidence>
<keyword evidence="9" id="KW-1133">Transmembrane helix</keyword>
<keyword evidence="4" id="KW-0808">Transferase</keyword>
<keyword evidence="13" id="KW-1185">Reference proteome</keyword>
<keyword evidence="7" id="KW-0067">ATP-binding</keyword>
<dbReference type="SUPFAM" id="SSF55874">
    <property type="entry name" value="ATPase domain of HSP90 chaperone/DNA topoisomerase II/histidine kinase"/>
    <property type="match status" value="1"/>
</dbReference>
<organism evidence="12 13">
    <name type="scientific">Raoultibacter timonensis</name>
    <dbReference type="NCBI Taxonomy" id="1907662"/>
    <lineage>
        <taxon>Bacteria</taxon>
        <taxon>Bacillati</taxon>
        <taxon>Actinomycetota</taxon>
        <taxon>Coriobacteriia</taxon>
        <taxon>Eggerthellales</taxon>
        <taxon>Eggerthellaceae</taxon>
        <taxon>Raoultibacter</taxon>
    </lineage>
</organism>
<evidence type="ECO:0000256" key="1">
    <source>
        <dbReference type="ARBA" id="ARBA00000085"/>
    </source>
</evidence>
<dbReference type="InterPro" id="IPR036890">
    <property type="entry name" value="HATPase_C_sf"/>
</dbReference>
<keyword evidence="8" id="KW-0902">Two-component regulatory system</keyword>
<evidence type="ECO:0000256" key="8">
    <source>
        <dbReference type="ARBA" id="ARBA00023012"/>
    </source>
</evidence>
<keyword evidence="5" id="KW-0547">Nucleotide-binding</keyword>
<evidence type="ECO:0000256" key="4">
    <source>
        <dbReference type="ARBA" id="ARBA00022679"/>
    </source>
</evidence>
<gene>
    <name evidence="12" type="ORF">CE91St30_06170</name>
</gene>
<evidence type="ECO:0000259" key="10">
    <source>
        <dbReference type="Pfam" id="PF02518"/>
    </source>
</evidence>
<evidence type="ECO:0000256" key="9">
    <source>
        <dbReference type="SAM" id="Phobius"/>
    </source>
</evidence>
<evidence type="ECO:0000256" key="2">
    <source>
        <dbReference type="ARBA" id="ARBA00012438"/>
    </source>
</evidence>
<dbReference type="InterPro" id="IPR050482">
    <property type="entry name" value="Sensor_HK_TwoCompSys"/>
</dbReference>
<accession>A0ABN6MBD2</accession>
<evidence type="ECO:0000256" key="5">
    <source>
        <dbReference type="ARBA" id="ARBA00022741"/>
    </source>
</evidence>
<keyword evidence="9" id="KW-0812">Transmembrane</keyword>
<dbReference type="Pfam" id="PF02518">
    <property type="entry name" value="HATPase_c"/>
    <property type="match status" value="1"/>
</dbReference>